<proteinExistence type="predicted"/>
<evidence type="ECO:0000313" key="2">
    <source>
        <dbReference type="Proteomes" id="UP000625711"/>
    </source>
</evidence>
<dbReference type="EMBL" id="JAACXV010014032">
    <property type="protein sequence ID" value="KAF7270966.1"/>
    <property type="molecule type" value="Genomic_DNA"/>
</dbReference>
<sequence>MDEGEVGRGGRRARRVTSLAYLGRGRPANYFFSFCFCAACFRADGDGWLGVRARVKGKPGELFVFKVGEVVRDTDRIDDEKRTCVFSNALSRPSGFTGNFDVISPRRR</sequence>
<name>A0A834I2D8_RHYFE</name>
<evidence type="ECO:0000313" key="1">
    <source>
        <dbReference type="EMBL" id="KAF7270966.1"/>
    </source>
</evidence>
<keyword evidence="2" id="KW-1185">Reference proteome</keyword>
<accession>A0A834I2D8</accession>
<reference evidence="1" key="1">
    <citation type="submission" date="2020-08" db="EMBL/GenBank/DDBJ databases">
        <title>Genome sequencing and assembly of the red palm weevil Rhynchophorus ferrugineus.</title>
        <authorList>
            <person name="Dias G.B."/>
            <person name="Bergman C.M."/>
            <person name="Manee M."/>
        </authorList>
    </citation>
    <scope>NUCLEOTIDE SEQUENCE</scope>
    <source>
        <strain evidence="1">AA-2017</strain>
        <tissue evidence="1">Whole larva</tissue>
    </source>
</reference>
<protein>
    <submittedName>
        <fullName evidence="1">Uncharacterized protein</fullName>
    </submittedName>
</protein>
<dbReference type="AlphaFoldDB" id="A0A834I2D8"/>
<comment type="caution">
    <text evidence="1">The sequence shown here is derived from an EMBL/GenBank/DDBJ whole genome shotgun (WGS) entry which is preliminary data.</text>
</comment>
<gene>
    <name evidence="1" type="ORF">GWI33_016098</name>
</gene>
<dbReference type="Proteomes" id="UP000625711">
    <property type="component" value="Unassembled WGS sequence"/>
</dbReference>
<organism evidence="1 2">
    <name type="scientific">Rhynchophorus ferrugineus</name>
    <name type="common">Red palm weevil</name>
    <name type="synonym">Curculio ferrugineus</name>
    <dbReference type="NCBI Taxonomy" id="354439"/>
    <lineage>
        <taxon>Eukaryota</taxon>
        <taxon>Metazoa</taxon>
        <taxon>Ecdysozoa</taxon>
        <taxon>Arthropoda</taxon>
        <taxon>Hexapoda</taxon>
        <taxon>Insecta</taxon>
        <taxon>Pterygota</taxon>
        <taxon>Neoptera</taxon>
        <taxon>Endopterygota</taxon>
        <taxon>Coleoptera</taxon>
        <taxon>Polyphaga</taxon>
        <taxon>Cucujiformia</taxon>
        <taxon>Curculionidae</taxon>
        <taxon>Dryophthorinae</taxon>
        <taxon>Rhynchophorus</taxon>
    </lineage>
</organism>